<comment type="similarity">
    <text evidence="8">Belongs to the MntP (TC 9.B.29) family.</text>
</comment>
<keyword evidence="2 8" id="KW-1003">Cell membrane</keyword>
<sequence>MVILEIIAIAIGLSLDAVAVSLAAAAAGYSNSRGAIFRLAFHFGLFQALMPLIGWLIGEQVVGWAARIDHWIAFGLLAFVGFRMIRSGWRPAASLSYDPTRGKMLVLLSLATSIDALAVGLSLAMVGVSIVLPCLLIGLVTATLSLMAIYLGSRIGARFGKRMEIAGGIILVLIGLRILVSHFVA</sequence>
<evidence type="ECO:0000256" key="2">
    <source>
        <dbReference type="ARBA" id="ARBA00022475"/>
    </source>
</evidence>
<name>A0A948RZD5_UNCEI</name>
<feature type="transmembrane region" description="Helical" evidence="8">
    <location>
        <begin position="105"/>
        <end position="124"/>
    </location>
</feature>
<comment type="caution">
    <text evidence="9">The sequence shown here is derived from an EMBL/GenBank/DDBJ whole genome shotgun (WGS) entry which is preliminary data.</text>
</comment>
<protein>
    <recommendedName>
        <fullName evidence="8">Putative manganese efflux pump MntP</fullName>
    </recommendedName>
</protein>
<dbReference type="GO" id="GO:0005384">
    <property type="term" value="F:manganese ion transmembrane transporter activity"/>
    <property type="evidence" value="ECO:0007669"/>
    <property type="project" value="UniProtKB-UniRule"/>
</dbReference>
<evidence type="ECO:0000256" key="1">
    <source>
        <dbReference type="ARBA" id="ARBA00022448"/>
    </source>
</evidence>
<comment type="subcellular location">
    <subcellularLocation>
        <location evidence="8">Cell membrane</location>
        <topology evidence="8">Multi-pass membrane protein</topology>
    </subcellularLocation>
</comment>
<dbReference type="EMBL" id="JAHJDP010000091">
    <property type="protein sequence ID" value="MBU2692417.1"/>
    <property type="molecule type" value="Genomic_DNA"/>
</dbReference>
<feature type="transmembrane region" description="Helical" evidence="8">
    <location>
        <begin position="6"/>
        <end position="27"/>
    </location>
</feature>
<keyword evidence="5 8" id="KW-0406">Ion transport</keyword>
<evidence type="ECO:0000256" key="7">
    <source>
        <dbReference type="ARBA" id="ARBA00023211"/>
    </source>
</evidence>
<feature type="transmembrane region" description="Helical" evidence="8">
    <location>
        <begin position="165"/>
        <end position="184"/>
    </location>
</feature>
<proteinExistence type="inferred from homology"/>
<evidence type="ECO:0000256" key="8">
    <source>
        <dbReference type="HAMAP-Rule" id="MF_01521"/>
    </source>
</evidence>
<dbReference type="PANTHER" id="PTHR35529">
    <property type="entry name" value="MANGANESE EFFLUX PUMP MNTP-RELATED"/>
    <property type="match status" value="1"/>
</dbReference>
<evidence type="ECO:0000256" key="4">
    <source>
        <dbReference type="ARBA" id="ARBA00022989"/>
    </source>
</evidence>
<feature type="transmembrane region" description="Helical" evidence="8">
    <location>
        <begin position="39"/>
        <end position="58"/>
    </location>
</feature>
<dbReference type="Pfam" id="PF02659">
    <property type="entry name" value="Mntp"/>
    <property type="match status" value="1"/>
</dbReference>
<evidence type="ECO:0000313" key="10">
    <source>
        <dbReference type="Proteomes" id="UP000777784"/>
    </source>
</evidence>
<comment type="function">
    <text evidence="8">Probably functions as a manganese efflux pump.</text>
</comment>
<dbReference type="PANTHER" id="PTHR35529:SF1">
    <property type="entry name" value="MANGANESE EFFLUX PUMP MNTP-RELATED"/>
    <property type="match status" value="1"/>
</dbReference>
<dbReference type="InterPro" id="IPR003810">
    <property type="entry name" value="Mntp/YtaF"/>
</dbReference>
<keyword evidence="1 8" id="KW-0813">Transport</keyword>
<dbReference type="HAMAP" id="MF_01521">
    <property type="entry name" value="MntP_pump"/>
    <property type="match status" value="1"/>
</dbReference>
<dbReference type="GO" id="GO:0005886">
    <property type="term" value="C:plasma membrane"/>
    <property type="evidence" value="ECO:0007669"/>
    <property type="project" value="UniProtKB-SubCell"/>
</dbReference>
<evidence type="ECO:0000313" key="9">
    <source>
        <dbReference type="EMBL" id="MBU2692417.1"/>
    </source>
</evidence>
<evidence type="ECO:0000256" key="6">
    <source>
        <dbReference type="ARBA" id="ARBA00023136"/>
    </source>
</evidence>
<accession>A0A948RZD5</accession>
<gene>
    <name evidence="8" type="primary">mntP</name>
    <name evidence="9" type="ORF">KJ970_15950</name>
</gene>
<organism evidence="9 10">
    <name type="scientific">Eiseniibacteriota bacterium</name>
    <dbReference type="NCBI Taxonomy" id="2212470"/>
    <lineage>
        <taxon>Bacteria</taxon>
        <taxon>Candidatus Eiseniibacteriota</taxon>
    </lineage>
</organism>
<keyword evidence="3 8" id="KW-0812">Transmembrane</keyword>
<feature type="transmembrane region" description="Helical" evidence="8">
    <location>
        <begin position="130"/>
        <end position="153"/>
    </location>
</feature>
<evidence type="ECO:0000256" key="3">
    <source>
        <dbReference type="ARBA" id="ARBA00022692"/>
    </source>
</evidence>
<dbReference type="AlphaFoldDB" id="A0A948RZD5"/>
<keyword evidence="7 8" id="KW-0464">Manganese</keyword>
<keyword evidence="6 8" id="KW-0472">Membrane</keyword>
<reference evidence="9" key="1">
    <citation type="submission" date="2021-05" db="EMBL/GenBank/DDBJ databases">
        <title>Energy efficiency and biological interactions define the core microbiome of deep oligotrophic groundwater.</title>
        <authorList>
            <person name="Mehrshad M."/>
            <person name="Lopez-Fernandez M."/>
            <person name="Bell E."/>
            <person name="Bernier-Latmani R."/>
            <person name="Bertilsson S."/>
            <person name="Dopson M."/>
        </authorList>
    </citation>
    <scope>NUCLEOTIDE SEQUENCE</scope>
    <source>
        <strain evidence="9">Modern_marine.mb.64</strain>
    </source>
</reference>
<keyword evidence="4 8" id="KW-1133">Transmembrane helix</keyword>
<dbReference type="Proteomes" id="UP000777784">
    <property type="component" value="Unassembled WGS sequence"/>
</dbReference>
<feature type="transmembrane region" description="Helical" evidence="8">
    <location>
        <begin position="64"/>
        <end position="85"/>
    </location>
</feature>
<evidence type="ECO:0000256" key="5">
    <source>
        <dbReference type="ARBA" id="ARBA00023065"/>
    </source>
</evidence>
<dbReference type="InterPro" id="IPR022929">
    <property type="entry name" value="Put_MntP"/>
</dbReference>